<comment type="subcellular location">
    <subcellularLocation>
        <location evidence="1">Cytoplasm</location>
    </subcellularLocation>
</comment>
<evidence type="ECO:0000256" key="2">
    <source>
        <dbReference type="ARBA" id="ARBA00022490"/>
    </source>
</evidence>
<feature type="region of interest" description="Disordered" evidence="4">
    <location>
        <begin position="78"/>
        <end position="97"/>
    </location>
</feature>
<evidence type="ECO:0000313" key="6">
    <source>
        <dbReference type="Proteomes" id="UP001145742"/>
    </source>
</evidence>
<feature type="compositionally biased region" description="Polar residues" evidence="4">
    <location>
        <begin position="29"/>
        <end position="42"/>
    </location>
</feature>
<name>A0ABQ9DQG4_9PASS</name>
<keyword evidence="3" id="KW-0597">Phosphoprotein</keyword>
<accession>A0ABQ9DQG4</accession>
<organism evidence="5 6">
    <name type="scientific">Willisornis vidua</name>
    <name type="common">Xingu scale-backed antbird</name>
    <dbReference type="NCBI Taxonomy" id="1566151"/>
    <lineage>
        <taxon>Eukaryota</taxon>
        <taxon>Metazoa</taxon>
        <taxon>Chordata</taxon>
        <taxon>Craniata</taxon>
        <taxon>Vertebrata</taxon>
        <taxon>Euteleostomi</taxon>
        <taxon>Archelosauria</taxon>
        <taxon>Archosauria</taxon>
        <taxon>Dinosauria</taxon>
        <taxon>Saurischia</taxon>
        <taxon>Theropoda</taxon>
        <taxon>Coelurosauria</taxon>
        <taxon>Aves</taxon>
        <taxon>Neognathae</taxon>
        <taxon>Neoaves</taxon>
        <taxon>Telluraves</taxon>
        <taxon>Australaves</taxon>
        <taxon>Passeriformes</taxon>
        <taxon>Thamnophilidae</taxon>
        <taxon>Willisornis</taxon>
    </lineage>
</organism>
<sequence>MPGSADVTGLNVQFGALEFGSEPTLPEFGSTSSSENTSQATNNSLYSKSVKYVDPLNTSLPISNTVQESTYTTSAISSSSLTCSSQSSSPVTTSCYEQTPVHSRIPYQSSMAPSEPPAAAVTNGHSGVRTQATLDTTSSVPAPKTEPSPSLPSAGSLPSVVSTTASLLPSASQHGAALPNLPQASDLASSSLSQLSSCSKSPTESVLATFSAFQSIAGDKGNVLTEQSMKGEDLLPQIVIDG</sequence>
<evidence type="ECO:0000256" key="4">
    <source>
        <dbReference type="SAM" id="MobiDB-lite"/>
    </source>
</evidence>
<dbReference type="EMBL" id="WHWB01032850">
    <property type="protein sequence ID" value="KAJ7423396.1"/>
    <property type="molecule type" value="Genomic_DNA"/>
</dbReference>
<dbReference type="PANTHER" id="PTHR16308:SF19">
    <property type="entry name" value="UBIQUITIN-ASSOCIATED PROTEIN 2"/>
    <property type="match status" value="1"/>
</dbReference>
<keyword evidence="6" id="KW-1185">Reference proteome</keyword>
<dbReference type="InterPro" id="IPR022166">
    <property type="entry name" value="UBAP2/Lig"/>
</dbReference>
<keyword evidence="2" id="KW-0963">Cytoplasm</keyword>
<feature type="region of interest" description="Disordered" evidence="4">
    <location>
        <begin position="135"/>
        <end position="159"/>
    </location>
</feature>
<protein>
    <submittedName>
        <fullName evidence="5">Uncharacterized protein</fullName>
    </submittedName>
</protein>
<comment type="caution">
    <text evidence="5">The sequence shown here is derived from an EMBL/GenBank/DDBJ whole genome shotgun (WGS) entry which is preliminary data.</text>
</comment>
<dbReference type="PANTHER" id="PTHR16308">
    <property type="entry name" value="UBIQUITIN ASSOCIATED PROTEIN 2-LIKE/LINGERER"/>
    <property type="match status" value="1"/>
</dbReference>
<gene>
    <name evidence="5" type="ORF">WISP_33939</name>
</gene>
<dbReference type="Pfam" id="PF12478">
    <property type="entry name" value="UBAP2-Lig"/>
    <property type="match status" value="1"/>
</dbReference>
<evidence type="ECO:0000256" key="1">
    <source>
        <dbReference type="ARBA" id="ARBA00004496"/>
    </source>
</evidence>
<proteinExistence type="predicted"/>
<dbReference type="InterPro" id="IPR051833">
    <property type="entry name" value="TC-DDR_regulator"/>
</dbReference>
<dbReference type="Proteomes" id="UP001145742">
    <property type="component" value="Unassembled WGS sequence"/>
</dbReference>
<feature type="region of interest" description="Disordered" evidence="4">
    <location>
        <begin position="21"/>
        <end position="42"/>
    </location>
</feature>
<reference evidence="5" key="1">
    <citation type="submission" date="2019-10" db="EMBL/GenBank/DDBJ databases">
        <authorList>
            <person name="Soares A.E.R."/>
            <person name="Aleixo A."/>
            <person name="Schneider P."/>
            <person name="Miyaki C.Y."/>
            <person name="Schneider M.P."/>
            <person name="Mello C."/>
            <person name="Vasconcelos A.T.R."/>
        </authorList>
    </citation>
    <scope>NUCLEOTIDE SEQUENCE</scope>
    <source>
        <tissue evidence="5">Muscle</tissue>
    </source>
</reference>
<evidence type="ECO:0000256" key="3">
    <source>
        <dbReference type="ARBA" id="ARBA00022553"/>
    </source>
</evidence>
<feature type="compositionally biased region" description="Low complexity" evidence="4">
    <location>
        <begin position="78"/>
        <end position="94"/>
    </location>
</feature>
<evidence type="ECO:0000313" key="5">
    <source>
        <dbReference type="EMBL" id="KAJ7423396.1"/>
    </source>
</evidence>